<reference evidence="2 3" key="1">
    <citation type="submission" date="2020-03" db="EMBL/GenBank/DDBJ databases">
        <title>Genomic Encyclopedia of Type Strains, Phase IV (KMG-IV): sequencing the most valuable type-strain genomes for metagenomic binning, comparative biology and taxonomic classification.</title>
        <authorList>
            <person name="Goeker M."/>
        </authorList>
    </citation>
    <scope>NUCLEOTIDE SEQUENCE [LARGE SCALE GENOMIC DNA]</scope>
    <source>
        <strain evidence="2 3">DSM 105096</strain>
    </source>
</reference>
<proteinExistence type="predicted"/>
<dbReference type="SUPFAM" id="SSF109854">
    <property type="entry name" value="DinB/YfiT-like putative metalloenzymes"/>
    <property type="match status" value="1"/>
</dbReference>
<evidence type="ECO:0000313" key="3">
    <source>
        <dbReference type="Proteomes" id="UP000770785"/>
    </source>
</evidence>
<dbReference type="Gene3D" id="1.20.120.450">
    <property type="entry name" value="dinb family like domain"/>
    <property type="match status" value="1"/>
</dbReference>
<keyword evidence="3" id="KW-1185">Reference proteome</keyword>
<gene>
    <name evidence="2" type="ORF">GGR27_000709</name>
</gene>
<dbReference type="EMBL" id="JAATJH010000001">
    <property type="protein sequence ID" value="NJC25228.1"/>
    <property type="molecule type" value="Genomic_DNA"/>
</dbReference>
<comment type="caution">
    <text evidence="2">The sequence shown here is derived from an EMBL/GenBank/DDBJ whole genome shotgun (WGS) entry which is preliminary data.</text>
</comment>
<dbReference type="InterPro" id="IPR024775">
    <property type="entry name" value="DinB-like"/>
</dbReference>
<dbReference type="Pfam" id="PF12867">
    <property type="entry name" value="DinB_2"/>
    <property type="match status" value="1"/>
</dbReference>
<sequence length="176" mass="19802">MRVSELPSTEYAEFYAGYVKLIPDLTLRSALDESAAALLDVITHVPENKFDYAYAPGKWTVKQTLQHILDTERIFIVRALRIARGDKSALPGFDHEAFANVMDVSQRDFKPMIEEFRHVRQSALMMFKNFTEADMLRIGTVSGGPASTRAVGFIIAGHTFHHARHYREVFGLGQAG</sequence>
<dbReference type="InterPro" id="IPR034660">
    <property type="entry name" value="DinB/YfiT-like"/>
</dbReference>
<accession>A0ABX0X889</accession>
<organism evidence="2 3">
    <name type="scientific">Neolewinella antarctica</name>
    <dbReference type="NCBI Taxonomy" id="442734"/>
    <lineage>
        <taxon>Bacteria</taxon>
        <taxon>Pseudomonadati</taxon>
        <taxon>Bacteroidota</taxon>
        <taxon>Saprospiria</taxon>
        <taxon>Saprospirales</taxon>
        <taxon>Lewinellaceae</taxon>
        <taxon>Neolewinella</taxon>
    </lineage>
</organism>
<dbReference type="RefSeq" id="WP_168035991.1">
    <property type="nucleotide sequence ID" value="NZ_JAATJH010000001.1"/>
</dbReference>
<evidence type="ECO:0000259" key="1">
    <source>
        <dbReference type="Pfam" id="PF12867"/>
    </source>
</evidence>
<dbReference type="Proteomes" id="UP000770785">
    <property type="component" value="Unassembled WGS sequence"/>
</dbReference>
<protein>
    <recommendedName>
        <fullName evidence="1">DinB-like domain-containing protein</fullName>
    </recommendedName>
</protein>
<name>A0ABX0X889_9BACT</name>
<feature type="domain" description="DinB-like" evidence="1">
    <location>
        <begin position="30"/>
        <end position="166"/>
    </location>
</feature>
<evidence type="ECO:0000313" key="2">
    <source>
        <dbReference type="EMBL" id="NJC25228.1"/>
    </source>
</evidence>